<reference evidence="3 4" key="1">
    <citation type="submission" date="2020-06" db="EMBL/GenBank/DDBJ databases">
        <title>Actinokineospora xiongansis sp. nov., isolated from soil of Baiyangdian.</title>
        <authorList>
            <person name="Zhang X."/>
        </authorList>
    </citation>
    <scope>NUCLEOTIDE SEQUENCE [LARGE SCALE GENOMIC DNA]</scope>
    <source>
        <strain evidence="3 4">HBU206404</strain>
    </source>
</reference>
<evidence type="ECO:0000256" key="2">
    <source>
        <dbReference type="SAM" id="SignalP"/>
    </source>
</evidence>
<dbReference type="Proteomes" id="UP000734823">
    <property type="component" value="Unassembled WGS sequence"/>
</dbReference>
<organism evidence="3 4">
    <name type="scientific">Actinokineospora xionganensis</name>
    <dbReference type="NCBI Taxonomy" id="2684470"/>
    <lineage>
        <taxon>Bacteria</taxon>
        <taxon>Bacillati</taxon>
        <taxon>Actinomycetota</taxon>
        <taxon>Actinomycetes</taxon>
        <taxon>Pseudonocardiales</taxon>
        <taxon>Pseudonocardiaceae</taxon>
        <taxon>Actinokineospora</taxon>
    </lineage>
</organism>
<keyword evidence="1" id="KW-0472">Membrane</keyword>
<sequence>MRVALVLVMIFGFAIATHCANDGHGDGVAIAAAADVSAIGQSAPEPDPLTTHSGDHGPAGLVALCLSVTLAVLVWAAGLRPGSVVGVLRPPGAAPVSDEPAVVTPRPLDRLCVLRV</sequence>
<comment type="caution">
    <text evidence="3">The sequence shown here is derived from an EMBL/GenBank/DDBJ whole genome shotgun (WGS) entry which is preliminary data.</text>
</comment>
<proteinExistence type="predicted"/>
<dbReference type="RefSeq" id="WP_187217989.1">
    <property type="nucleotide sequence ID" value="NZ_JABVED010000001.1"/>
</dbReference>
<name>A0ABR7KZS1_9PSEU</name>
<evidence type="ECO:0000313" key="4">
    <source>
        <dbReference type="Proteomes" id="UP000734823"/>
    </source>
</evidence>
<gene>
    <name evidence="3" type="ORF">GPZ80_01935</name>
</gene>
<keyword evidence="1" id="KW-0812">Transmembrane</keyword>
<protein>
    <recommendedName>
        <fullName evidence="5">Lipoprotein LpqS</fullName>
    </recommendedName>
</protein>
<keyword evidence="2" id="KW-0732">Signal</keyword>
<evidence type="ECO:0000313" key="3">
    <source>
        <dbReference type="EMBL" id="MBC6445930.1"/>
    </source>
</evidence>
<evidence type="ECO:0000256" key="1">
    <source>
        <dbReference type="SAM" id="Phobius"/>
    </source>
</evidence>
<feature type="chain" id="PRO_5047485643" description="Lipoprotein LpqS" evidence="2">
    <location>
        <begin position="21"/>
        <end position="116"/>
    </location>
</feature>
<keyword evidence="4" id="KW-1185">Reference proteome</keyword>
<feature type="transmembrane region" description="Helical" evidence="1">
    <location>
        <begin position="57"/>
        <end position="79"/>
    </location>
</feature>
<dbReference type="EMBL" id="JABVED010000001">
    <property type="protein sequence ID" value="MBC6445930.1"/>
    <property type="molecule type" value="Genomic_DNA"/>
</dbReference>
<keyword evidence="1" id="KW-1133">Transmembrane helix</keyword>
<evidence type="ECO:0008006" key="5">
    <source>
        <dbReference type="Google" id="ProtNLM"/>
    </source>
</evidence>
<accession>A0ABR7KZS1</accession>
<feature type="signal peptide" evidence="2">
    <location>
        <begin position="1"/>
        <end position="20"/>
    </location>
</feature>